<dbReference type="AlphaFoldDB" id="A0A1H7B8N9"/>
<accession>A0A1H7B8N9</accession>
<proteinExistence type="predicted"/>
<keyword evidence="2" id="KW-1185">Reference proteome</keyword>
<organism evidence="1 2">
    <name type="scientific">Deinococcus reticulitermitis</name>
    <dbReference type="NCBI Taxonomy" id="856736"/>
    <lineage>
        <taxon>Bacteria</taxon>
        <taxon>Thermotogati</taxon>
        <taxon>Deinococcota</taxon>
        <taxon>Deinococci</taxon>
        <taxon>Deinococcales</taxon>
        <taxon>Deinococcaceae</taxon>
        <taxon>Deinococcus</taxon>
    </lineage>
</organism>
<dbReference type="EMBL" id="FNZA01000016">
    <property type="protein sequence ID" value="SEJ73788.1"/>
    <property type="molecule type" value="Genomic_DNA"/>
</dbReference>
<gene>
    <name evidence="1" type="ORF">SAMN04488058_11664</name>
</gene>
<evidence type="ECO:0000313" key="1">
    <source>
        <dbReference type="EMBL" id="SEJ73788.1"/>
    </source>
</evidence>
<reference evidence="2" key="1">
    <citation type="submission" date="2016-10" db="EMBL/GenBank/DDBJ databases">
        <authorList>
            <person name="Varghese N."/>
            <person name="Submissions S."/>
        </authorList>
    </citation>
    <scope>NUCLEOTIDE SEQUENCE [LARGE SCALE GENOMIC DNA]</scope>
    <source>
        <strain evidence="2">CGMCC 1.10218</strain>
    </source>
</reference>
<evidence type="ECO:0000313" key="2">
    <source>
        <dbReference type="Proteomes" id="UP000199223"/>
    </source>
</evidence>
<name>A0A1H7B8N9_9DEIO</name>
<dbReference type="Proteomes" id="UP000199223">
    <property type="component" value="Unassembled WGS sequence"/>
</dbReference>
<protein>
    <submittedName>
        <fullName evidence="1">Uncharacterized protein</fullName>
    </submittedName>
</protein>
<dbReference type="STRING" id="856736.SAMN04488058_11664"/>
<sequence length="216" mass="23231">MKARLSFEAARPGPSLYHAAMFTFAEAARHPERAVGAETHRLAAQRVRGMLVPASFEEEYYLNVNLPEQLGRIFAPVNPHRIDEDQLDALCTQAQALVRTSALSDDAVQLFYRALGNAGLSEGTVHARRPGTRHAEVAVRALPPGTAVLHALKRLWAHDWSLEQVLARLDDTGGVGLDAQPTLLFAGPPGTPDAARAAELGVPEALVSEGRLVGLP</sequence>